<organism evidence="1 2">
    <name type="scientific">Panicum miliaceum</name>
    <name type="common">Proso millet</name>
    <name type="synonym">Broomcorn millet</name>
    <dbReference type="NCBI Taxonomy" id="4540"/>
    <lineage>
        <taxon>Eukaryota</taxon>
        <taxon>Viridiplantae</taxon>
        <taxon>Streptophyta</taxon>
        <taxon>Embryophyta</taxon>
        <taxon>Tracheophyta</taxon>
        <taxon>Spermatophyta</taxon>
        <taxon>Magnoliopsida</taxon>
        <taxon>Liliopsida</taxon>
        <taxon>Poales</taxon>
        <taxon>Poaceae</taxon>
        <taxon>PACMAD clade</taxon>
        <taxon>Panicoideae</taxon>
        <taxon>Panicodae</taxon>
        <taxon>Paniceae</taxon>
        <taxon>Panicinae</taxon>
        <taxon>Panicum</taxon>
        <taxon>Panicum sect. Panicum</taxon>
    </lineage>
</organism>
<dbReference type="STRING" id="4540.A0A3L6PHT0"/>
<dbReference type="AlphaFoldDB" id="A0A3L6PHT0"/>
<evidence type="ECO:0000313" key="2">
    <source>
        <dbReference type="Proteomes" id="UP000275267"/>
    </source>
</evidence>
<gene>
    <name evidence="1" type="ORF">C2845_PM18G00390</name>
</gene>
<dbReference type="EMBL" id="PQIB02000017">
    <property type="protein sequence ID" value="RLM57752.1"/>
    <property type="molecule type" value="Genomic_DNA"/>
</dbReference>
<name>A0A3L6PHT0_PANMI</name>
<comment type="caution">
    <text evidence="1">The sequence shown here is derived from an EMBL/GenBank/DDBJ whole genome shotgun (WGS) entry which is preliminary data.</text>
</comment>
<accession>A0A3L6PHT0</accession>
<dbReference type="Proteomes" id="UP000275267">
    <property type="component" value="Unassembled WGS sequence"/>
</dbReference>
<evidence type="ECO:0000313" key="1">
    <source>
        <dbReference type="EMBL" id="RLM57752.1"/>
    </source>
</evidence>
<dbReference type="OrthoDB" id="596829at2759"/>
<evidence type="ECO:0008006" key="3">
    <source>
        <dbReference type="Google" id="ProtNLM"/>
    </source>
</evidence>
<reference evidence="2" key="1">
    <citation type="journal article" date="2019" name="Nat. Commun.">
        <title>The genome of broomcorn millet.</title>
        <authorList>
            <person name="Zou C."/>
            <person name="Miki D."/>
            <person name="Li D."/>
            <person name="Tang Q."/>
            <person name="Xiao L."/>
            <person name="Rajput S."/>
            <person name="Deng P."/>
            <person name="Jia W."/>
            <person name="Huang R."/>
            <person name="Zhang M."/>
            <person name="Sun Y."/>
            <person name="Hu J."/>
            <person name="Fu X."/>
            <person name="Schnable P.S."/>
            <person name="Li F."/>
            <person name="Zhang H."/>
            <person name="Feng B."/>
            <person name="Zhu X."/>
            <person name="Liu R."/>
            <person name="Schnable J.C."/>
            <person name="Zhu J.-K."/>
            <person name="Zhang H."/>
        </authorList>
    </citation>
    <scope>NUCLEOTIDE SEQUENCE [LARGE SCALE GENOMIC DNA]</scope>
</reference>
<protein>
    <recommendedName>
        <fullName evidence="3">F-box associated domain-containing protein</fullName>
    </recommendedName>
</protein>
<proteinExistence type="predicted"/>
<sequence>MRIGVGNYRFPPWMPFELSSAGLGFDPATGERKAVRLFKKPIGEMACEVCTPGGSGGWRPCAGRVPPPAASFVAGLPPVFLGGSLYWLLELDSFTGADQPIMSFSVGAEQFGWVPMPPSLARRIGDLAELDGSLCAVVDRRIDAERYTLFTWTGGTGTSWLMRCSINLQNLPRAISDEFVEEQVVIPLCSAGRKVLLATGRHKVFAYDPERIAMERVFSMQEFVDIPHGHREARLFLNLGLHEESIVGVHQRPSLGPPHVGGGKRLQVKMGVNTVGKRKVPEYRDGRFCMLRDFFKELTSRAATTPFYT</sequence>
<keyword evidence="2" id="KW-1185">Reference proteome</keyword>